<evidence type="ECO:0000313" key="2">
    <source>
        <dbReference type="Proteomes" id="UP001138540"/>
    </source>
</evidence>
<dbReference type="EMBL" id="JACHKA010000001">
    <property type="protein sequence ID" value="MBB5984869.1"/>
    <property type="molecule type" value="Genomic_DNA"/>
</dbReference>
<dbReference type="InterPro" id="IPR018673">
    <property type="entry name" value="DUF2141"/>
</dbReference>
<dbReference type="Pfam" id="PF09912">
    <property type="entry name" value="DUF2141"/>
    <property type="match status" value="1"/>
</dbReference>
<name>A0ABR6NC94_9SPHN</name>
<dbReference type="RefSeq" id="WP_014075194.1">
    <property type="nucleotide sequence ID" value="NZ_JACHKA010000001.1"/>
</dbReference>
<sequence>MSMSLLLAAAAAAGSANYIPSSPDLGIEEGRCRPNESGPSFLITLAGLKDRKGRVKVELYPNNDDDFLQDDNILVMAGKAFRRVEMPVPQTGPVVLCIRAPAAGNYTLSLLHDRDANRKFGLSVDGIGFPGDPKLGWSKPKARSAAAAVGNGPTRITVTMQYRKGLFSFGPLNK</sequence>
<comment type="caution">
    <text evidence="1">The sequence shown here is derived from an EMBL/GenBank/DDBJ whole genome shotgun (WGS) entry which is preliminary data.</text>
</comment>
<protein>
    <submittedName>
        <fullName evidence="1">Uncharacterized protein (DUF2141 family)</fullName>
    </submittedName>
</protein>
<organism evidence="1 2">
    <name type="scientific">Sphingobium lignivorans</name>
    <dbReference type="NCBI Taxonomy" id="2735886"/>
    <lineage>
        <taxon>Bacteria</taxon>
        <taxon>Pseudomonadati</taxon>
        <taxon>Pseudomonadota</taxon>
        <taxon>Alphaproteobacteria</taxon>
        <taxon>Sphingomonadales</taxon>
        <taxon>Sphingomonadaceae</taxon>
        <taxon>Sphingobium</taxon>
    </lineage>
</organism>
<dbReference type="Proteomes" id="UP001138540">
    <property type="component" value="Unassembled WGS sequence"/>
</dbReference>
<evidence type="ECO:0000313" key="1">
    <source>
        <dbReference type="EMBL" id="MBB5984869.1"/>
    </source>
</evidence>
<reference evidence="1 2" key="1">
    <citation type="submission" date="2020-08" db="EMBL/GenBank/DDBJ databases">
        <title>Exploring microbial biodiversity for novel pathways involved in the catabolism of aromatic compounds derived from lignin.</title>
        <authorList>
            <person name="Elkins J."/>
        </authorList>
    </citation>
    <scope>NUCLEOTIDE SEQUENCE [LARGE SCALE GENOMIC DNA]</scope>
    <source>
        <strain evidence="1 2">B1D3A</strain>
    </source>
</reference>
<gene>
    <name evidence="1" type="ORF">HNP60_000843</name>
</gene>
<proteinExistence type="predicted"/>
<accession>A0ABR6NC94</accession>
<keyword evidence="2" id="KW-1185">Reference proteome</keyword>